<sequence length="54" mass="6251">MGTAYSSLPWHHLQHTIGGPCKQGVTGHIIWPQKTRPIFIIHYMFIDRNSTTLY</sequence>
<name>A0A7I8LIA2_SPIIN</name>
<evidence type="ECO:0000313" key="2">
    <source>
        <dbReference type="Proteomes" id="UP000663760"/>
    </source>
</evidence>
<reference evidence="1" key="1">
    <citation type="submission" date="2020-02" db="EMBL/GenBank/DDBJ databases">
        <authorList>
            <person name="Scholz U."/>
            <person name="Mascher M."/>
            <person name="Fiebig A."/>
        </authorList>
    </citation>
    <scope>NUCLEOTIDE SEQUENCE</scope>
</reference>
<dbReference type="EMBL" id="LR746279">
    <property type="protein sequence ID" value="CAA7409769.1"/>
    <property type="molecule type" value="Genomic_DNA"/>
</dbReference>
<keyword evidence="2" id="KW-1185">Reference proteome</keyword>
<protein>
    <submittedName>
        <fullName evidence="1">Uncharacterized protein</fullName>
    </submittedName>
</protein>
<evidence type="ECO:0000313" key="1">
    <source>
        <dbReference type="EMBL" id="CAA7409769.1"/>
    </source>
</evidence>
<organism evidence="1 2">
    <name type="scientific">Spirodela intermedia</name>
    <name type="common">Intermediate duckweed</name>
    <dbReference type="NCBI Taxonomy" id="51605"/>
    <lineage>
        <taxon>Eukaryota</taxon>
        <taxon>Viridiplantae</taxon>
        <taxon>Streptophyta</taxon>
        <taxon>Embryophyta</taxon>
        <taxon>Tracheophyta</taxon>
        <taxon>Spermatophyta</taxon>
        <taxon>Magnoliopsida</taxon>
        <taxon>Liliopsida</taxon>
        <taxon>Araceae</taxon>
        <taxon>Lemnoideae</taxon>
        <taxon>Spirodela</taxon>
    </lineage>
</organism>
<accession>A0A7I8LIA2</accession>
<proteinExistence type="predicted"/>
<dbReference type="Proteomes" id="UP000663760">
    <property type="component" value="Chromosome 16"/>
</dbReference>
<gene>
    <name evidence="1" type="ORF">SI8410_16020447</name>
</gene>
<dbReference type="AlphaFoldDB" id="A0A7I8LIA2"/>